<dbReference type="EMBL" id="JAAALK010000288">
    <property type="protein sequence ID" value="KAG8053592.1"/>
    <property type="molecule type" value="Genomic_DNA"/>
</dbReference>
<feature type="compositionally biased region" description="Low complexity" evidence="1">
    <location>
        <begin position="1"/>
        <end position="18"/>
    </location>
</feature>
<evidence type="ECO:0000313" key="3">
    <source>
        <dbReference type="Proteomes" id="UP000729402"/>
    </source>
</evidence>
<accession>A0A8J5RPY4</accession>
<feature type="region of interest" description="Disordered" evidence="1">
    <location>
        <begin position="1"/>
        <end position="48"/>
    </location>
</feature>
<dbReference type="AlphaFoldDB" id="A0A8J5RPY4"/>
<dbReference type="PANTHER" id="PTHR37392:SF1">
    <property type="entry name" value="OS09G0556800 PROTEIN"/>
    <property type="match status" value="1"/>
</dbReference>
<dbReference type="OrthoDB" id="1904025at2759"/>
<feature type="region of interest" description="Disordered" evidence="1">
    <location>
        <begin position="97"/>
        <end position="127"/>
    </location>
</feature>
<comment type="caution">
    <text evidence="2">The sequence shown here is derived from an EMBL/GenBank/DDBJ whole genome shotgun (WGS) entry which is preliminary data.</text>
</comment>
<sequence>MLQGSVVKSNKKSSWVNSEEQEEELMGVNGQRWKKASNEEVTVSPPDYAVPRSSYIECQLEASPAIAKRAKKKLHTVTDDDDYASDLVNDKVLVEHTKKELSGIHTEQRRTTHDYEEGNDKGKRKAA</sequence>
<protein>
    <submittedName>
        <fullName evidence="2">Uncharacterized protein</fullName>
    </submittedName>
</protein>
<dbReference type="Proteomes" id="UP000729402">
    <property type="component" value="Unassembled WGS sequence"/>
</dbReference>
<feature type="compositionally biased region" description="Basic and acidic residues" evidence="1">
    <location>
        <begin position="97"/>
        <end position="121"/>
    </location>
</feature>
<dbReference type="PANTHER" id="PTHR37392">
    <property type="entry name" value="OS09G0556800 PROTEIN"/>
    <property type="match status" value="1"/>
</dbReference>
<evidence type="ECO:0000256" key="1">
    <source>
        <dbReference type="SAM" id="MobiDB-lite"/>
    </source>
</evidence>
<gene>
    <name evidence="2" type="ORF">GUJ93_ZPchr0001g32226</name>
</gene>
<organism evidence="2 3">
    <name type="scientific">Zizania palustris</name>
    <name type="common">Northern wild rice</name>
    <dbReference type="NCBI Taxonomy" id="103762"/>
    <lineage>
        <taxon>Eukaryota</taxon>
        <taxon>Viridiplantae</taxon>
        <taxon>Streptophyta</taxon>
        <taxon>Embryophyta</taxon>
        <taxon>Tracheophyta</taxon>
        <taxon>Spermatophyta</taxon>
        <taxon>Magnoliopsida</taxon>
        <taxon>Liliopsida</taxon>
        <taxon>Poales</taxon>
        <taxon>Poaceae</taxon>
        <taxon>BOP clade</taxon>
        <taxon>Oryzoideae</taxon>
        <taxon>Oryzeae</taxon>
        <taxon>Zizaniinae</taxon>
        <taxon>Zizania</taxon>
    </lineage>
</organism>
<reference evidence="2" key="2">
    <citation type="submission" date="2021-02" db="EMBL/GenBank/DDBJ databases">
        <authorList>
            <person name="Kimball J.A."/>
            <person name="Haas M.W."/>
            <person name="Macchietto M."/>
            <person name="Kono T."/>
            <person name="Duquette J."/>
            <person name="Shao M."/>
        </authorList>
    </citation>
    <scope>NUCLEOTIDE SEQUENCE</scope>
    <source>
        <tissue evidence="2">Fresh leaf tissue</tissue>
    </source>
</reference>
<keyword evidence="3" id="KW-1185">Reference proteome</keyword>
<evidence type="ECO:0000313" key="2">
    <source>
        <dbReference type="EMBL" id="KAG8053592.1"/>
    </source>
</evidence>
<name>A0A8J5RPY4_ZIZPA</name>
<proteinExistence type="predicted"/>
<reference evidence="2" key="1">
    <citation type="journal article" date="2021" name="bioRxiv">
        <title>Whole Genome Assembly and Annotation of Northern Wild Rice, Zizania palustris L., Supports a Whole Genome Duplication in the Zizania Genus.</title>
        <authorList>
            <person name="Haas M."/>
            <person name="Kono T."/>
            <person name="Macchietto M."/>
            <person name="Millas R."/>
            <person name="McGilp L."/>
            <person name="Shao M."/>
            <person name="Duquette J."/>
            <person name="Hirsch C.N."/>
            <person name="Kimball J."/>
        </authorList>
    </citation>
    <scope>NUCLEOTIDE SEQUENCE</scope>
    <source>
        <tissue evidence="2">Fresh leaf tissue</tissue>
    </source>
</reference>